<accession>A0AAT9FRL4</accession>
<dbReference type="Pfam" id="PF13472">
    <property type="entry name" value="Lipase_GDSL_2"/>
    <property type="match status" value="1"/>
</dbReference>
<feature type="signal peptide" evidence="3">
    <location>
        <begin position="1"/>
        <end position="23"/>
    </location>
</feature>
<reference evidence="6" key="1">
    <citation type="submission" date="2024-07" db="EMBL/GenBank/DDBJ databases">
        <title>Complete genome sequence of Verrucomicrobiaceae bacterium NT6N.</title>
        <authorList>
            <person name="Huang C."/>
            <person name="Takami H."/>
            <person name="Hamasaki K."/>
        </authorList>
    </citation>
    <scope>NUCLEOTIDE SEQUENCE</scope>
    <source>
        <strain evidence="6">NT6N</strain>
    </source>
</reference>
<feature type="domain" description="Sialate O-acetylesterase" evidence="4">
    <location>
        <begin position="294"/>
        <end position="400"/>
    </location>
</feature>
<evidence type="ECO:0000259" key="4">
    <source>
        <dbReference type="Pfam" id="PF03629"/>
    </source>
</evidence>
<dbReference type="AlphaFoldDB" id="A0AAT9FRL4"/>
<evidence type="ECO:0000259" key="5">
    <source>
        <dbReference type="Pfam" id="PF13472"/>
    </source>
</evidence>
<dbReference type="Pfam" id="PF03629">
    <property type="entry name" value="SASA"/>
    <property type="match status" value="1"/>
</dbReference>
<evidence type="ECO:0000313" key="6">
    <source>
        <dbReference type="EMBL" id="BDS08570.1"/>
    </source>
</evidence>
<dbReference type="Gene3D" id="3.40.50.1110">
    <property type="entry name" value="SGNH hydrolase"/>
    <property type="match status" value="2"/>
</dbReference>
<evidence type="ECO:0000256" key="1">
    <source>
        <dbReference type="ARBA" id="ARBA00022801"/>
    </source>
</evidence>
<dbReference type="KEGG" id="osu:NT6N_36100"/>
<dbReference type="PANTHER" id="PTHR22901">
    <property type="entry name" value="SIALATE O-ACETYLESTERASE"/>
    <property type="match status" value="1"/>
</dbReference>
<dbReference type="InterPro" id="IPR036514">
    <property type="entry name" value="SGNH_hydro_sf"/>
</dbReference>
<keyword evidence="1" id="KW-0378">Hydrolase</keyword>
<dbReference type="InterPro" id="IPR039329">
    <property type="entry name" value="SIAE"/>
</dbReference>
<dbReference type="InterPro" id="IPR005181">
    <property type="entry name" value="SASA"/>
</dbReference>
<dbReference type="InterPro" id="IPR013830">
    <property type="entry name" value="SGNH_hydro"/>
</dbReference>
<dbReference type="SUPFAM" id="SSF52266">
    <property type="entry name" value="SGNH hydrolase"/>
    <property type="match status" value="2"/>
</dbReference>
<evidence type="ECO:0000256" key="3">
    <source>
        <dbReference type="SAM" id="SignalP"/>
    </source>
</evidence>
<keyword evidence="3" id="KW-0732">Signal</keyword>
<dbReference type="GO" id="GO:0001681">
    <property type="term" value="F:sialate O-acetylesterase activity"/>
    <property type="evidence" value="ECO:0007669"/>
    <property type="project" value="InterPro"/>
</dbReference>
<evidence type="ECO:0008006" key="7">
    <source>
        <dbReference type="Google" id="ProtNLM"/>
    </source>
</evidence>
<organism evidence="6">
    <name type="scientific">Oceaniferula spumae</name>
    <dbReference type="NCBI Taxonomy" id="2979115"/>
    <lineage>
        <taxon>Bacteria</taxon>
        <taxon>Pseudomonadati</taxon>
        <taxon>Verrucomicrobiota</taxon>
        <taxon>Verrucomicrobiia</taxon>
        <taxon>Verrucomicrobiales</taxon>
        <taxon>Verrucomicrobiaceae</taxon>
        <taxon>Oceaniferula</taxon>
    </lineage>
</organism>
<dbReference type="GO" id="GO:0005975">
    <property type="term" value="P:carbohydrate metabolic process"/>
    <property type="evidence" value="ECO:0007669"/>
    <property type="project" value="TreeGrafter"/>
</dbReference>
<feature type="chain" id="PRO_5044006389" description="Sialate O-acetylesterase" evidence="3">
    <location>
        <begin position="24"/>
        <end position="732"/>
    </location>
</feature>
<proteinExistence type="predicted"/>
<dbReference type="PANTHER" id="PTHR22901:SF0">
    <property type="entry name" value="SIALATE O-ACETYLESTERASE"/>
    <property type="match status" value="1"/>
</dbReference>
<feature type="region of interest" description="Disordered" evidence="2">
    <location>
        <begin position="507"/>
        <end position="528"/>
    </location>
</feature>
<dbReference type="EMBL" id="AP026866">
    <property type="protein sequence ID" value="BDS08570.1"/>
    <property type="molecule type" value="Genomic_DNA"/>
</dbReference>
<protein>
    <recommendedName>
        <fullName evidence="7">Sialate O-acetylesterase</fullName>
    </recommendedName>
</protein>
<gene>
    <name evidence="6" type="ORF">NT6N_36100</name>
</gene>
<name>A0AAT9FRL4_9BACT</name>
<evidence type="ECO:0000256" key="2">
    <source>
        <dbReference type="SAM" id="MobiDB-lite"/>
    </source>
</evidence>
<feature type="domain" description="SGNH hydrolase-type esterase" evidence="5">
    <location>
        <begin position="541"/>
        <end position="718"/>
    </location>
</feature>
<sequence>MRNVRMVYYLATIGCLLISQAVALELALPFTDHAVLQHGQPLPVWGIADAGADVKVKLGDHSASTRANSKGAWKVEFPAEKPSAKPFKGVQMEVVSGDQKITRDDLLFGDVWIATGQSNMRWMLKQCDNGKDAIAASADDGLRLLNFEGSLHPGGKKYSMEFLTQMTPQNYYKSDGWQASSPKSSPNFSGVAYFFGKKLREELEIPIGLIQLAVGGTPIEAHMPKKAFESDSDLRPLLKTWWKNPDYPRWCRNRAALNLTHWLADPPKGQEPPHPFAPSFLWQAGIDPLLPFPVKGVIWYQGESNAGRDGSPEAITDGSLNKKKMKALITAWRDAWGNEMLPVYYAQLPGLNRKWPVFREMQLELSQEVDNVGMVVTIDVGHPTNVHPNKKQPVGDRLARLAMAGTYGKKVVPNGPIFQRHVVKKGQVFIDFKNKAGLKASDGDEIRGFEVAGSDKKFHPGTATVSGEYLVVQSDHVRSPAAVRYAWANDPDCNLVNAEGLPASPFRTDRWKDVSPSGNVDKGKKKDVKVRPTGDQIRVACIGDSITYGAGISNRDLTYPKQLQDLLGKQYVVKNFGNSGRGIVKKSMRGRQKRAFIFMKEHKEALKFQPQIVICNLGINDLMDWEKFGKDDFINDYRELINAYQSLPGKPRIIIWKNLAPLYRGQAFFGDPRVSKINDAIGKVAELEKVEVVDMEKPLSGHSDWFPDHIHPNAEGAKKIAEVTATVLTTKK</sequence>